<dbReference type="SUPFAM" id="SSF48350">
    <property type="entry name" value="GTPase activation domain, GAP"/>
    <property type="match status" value="1"/>
</dbReference>
<dbReference type="PANTHER" id="PTHR23176:SF129">
    <property type="entry name" value="RHO GTPASE ACTIVATING PROTEIN AT 16F, ISOFORM E-RELATED"/>
    <property type="match status" value="1"/>
</dbReference>
<dbReference type="AlphaFoldDB" id="A0A9W6WE88"/>
<gene>
    <name evidence="4" type="ORF">Cboi02_000019800</name>
</gene>
<organism evidence="4 5">
    <name type="scientific">Candida boidinii</name>
    <name type="common">Yeast</name>
    <dbReference type="NCBI Taxonomy" id="5477"/>
    <lineage>
        <taxon>Eukaryota</taxon>
        <taxon>Fungi</taxon>
        <taxon>Dikarya</taxon>
        <taxon>Ascomycota</taxon>
        <taxon>Saccharomycotina</taxon>
        <taxon>Pichiomycetes</taxon>
        <taxon>Pichiales</taxon>
        <taxon>Pichiaceae</taxon>
        <taxon>Ogataea</taxon>
        <taxon>Ogataea/Candida clade</taxon>
    </lineage>
</organism>
<name>A0A9W6WE88_CANBO</name>
<evidence type="ECO:0000256" key="2">
    <source>
        <dbReference type="SAM" id="MobiDB-lite"/>
    </source>
</evidence>
<dbReference type="InterPro" id="IPR008936">
    <property type="entry name" value="Rho_GTPase_activation_prot"/>
</dbReference>
<feature type="region of interest" description="Disordered" evidence="2">
    <location>
        <begin position="1"/>
        <end position="20"/>
    </location>
</feature>
<feature type="domain" description="Rho-GAP" evidence="3">
    <location>
        <begin position="788"/>
        <end position="970"/>
    </location>
</feature>
<proteinExistence type="predicted"/>
<reference evidence="4" key="1">
    <citation type="submission" date="2023-04" db="EMBL/GenBank/DDBJ databases">
        <title>Candida boidinii NBRC 10035.</title>
        <authorList>
            <person name="Ichikawa N."/>
            <person name="Sato H."/>
            <person name="Tonouchi N."/>
        </authorList>
    </citation>
    <scope>NUCLEOTIDE SEQUENCE</scope>
    <source>
        <strain evidence="4">NBRC 10035</strain>
    </source>
</reference>
<feature type="compositionally biased region" description="Polar residues" evidence="2">
    <location>
        <begin position="548"/>
        <end position="557"/>
    </location>
</feature>
<feature type="compositionally biased region" description="Low complexity" evidence="2">
    <location>
        <begin position="589"/>
        <end position="610"/>
    </location>
</feature>
<feature type="compositionally biased region" description="Polar residues" evidence="2">
    <location>
        <begin position="1"/>
        <end position="12"/>
    </location>
</feature>
<dbReference type="EMBL" id="BSXN01000034">
    <property type="protein sequence ID" value="GME66752.1"/>
    <property type="molecule type" value="Genomic_DNA"/>
</dbReference>
<dbReference type="GO" id="GO:0005933">
    <property type="term" value="C:cellular bud"/>
    <property type="evidence" value="ECO:0007669"/>
    <property type="project" value="UniProtKB-ARBA"/>
</dbReference>
<evidence type="ECO:0000313" key="4">
    <source>
        <dbReference type="EMBL" id="GME66752.1"/>
    </source>
</evidence>
<feature type="compositionally biased region" description="Polar residues" evidence="2">
    <location>
        <begin position="678"/>
        <end position="701"/>
    </location>
</feature>
<feature type="compositionally biased region" description="Polar residues" evidence="2">
    <location>
        <begin position="215"/>
        <end position="257"/>
    </location>
</feature>
<dbReference type="GO" id="GO:0005938">
    <property type="term" value="C:cell cortex"/>
    <property type="evidence" value="ECO:0007669"/>
    <property type="project" value="UniProtKB-ARBA"/>
</dbReference>
<dbReference type="PROSITE" id="PS50238">
    <property type="entry name" value="RHOGAP"/>
    <property type="match status" value="1"/>
</dbReference>
<accession>A0A9W6WE88</accession>
<protein>
    <submittedName>
        <fullName evidence="4">Unnamed protein product</fullName>
    </submittedName>
</protein>
<dbReference type="InterPro" id="IPR000198">
    <property type="entry name" value="RhoGAP_dom"/>
</dbReference>
<dbReference type="PANTHER" id="PTHR23176">
    <property type="entry name" value="RHO/RAC/CDC GTPASE-ACTIVATING PROTEIN"/>
    <property type="match status" value="1"/>
</dbReference>
<evidence type="ECO:0000256" key="1">
    <source>
        <dbReference type="ARBA" id="ARBA00022468"/>
    </source>
</evidence>
<feature type="region of interest" description="Disordered" evidence="2">
    <location>
        <begin position="499"/>
        <end position="610"/>
    </location>
</feature>
<dbReference type="GO" id="GO:0007165">
    <property type="term" value="P:signal transduction"/>
    <property type="evidence" value="ECO:0007669"/>
    <property type="project" value="InterPro"/>
</dbReference>
<feature type="compositionally biased region" description="Low complexity" evidence="2">
    <location>
        <begin position="558"/>
        <end position="571"/>
    </location>
</feature>
<feature type="compositionally biased region" description="Polar residues" evidence="2">
    <location>
        <begin position="103"/>
        <end position="126"/>
    </location>
</feature>
<dbReference type="GO" id="GO:0005096">
    <property type="term" value="F:GTPase activator activity"/>
    <property type="evidence" value="ECO:0007669"/>
    <property type="project" value="UniProtKB-KW"/>
</dbReference>
<evidence type="ECO:0000259" key="3">
    <source>
        <dbReference type="PROSITE" id="PS50238"/>
    </source>
</evidence>
<feature type="compositionally biased region" description="Polar residues" evidence="2">
    <location>
        <begin position="133"/>
        <end position="163"/>
    </location>
</feature>
<dbReference type="Gene3D" id="1.10.555.10">
    <property type="entry name" value="Rho GTPase activation protein"/>
    <property type="match status" value="1"/>
</dbReference>
<sequence>MKTNWLQQQQPQQHEKDTHHFQQANKNVLDDSYLFRSSADQKISLSTNSVSAPATVINATHTPTPPELANTARQTIFKSDNDSLYSDNNSIVASPSRERSDNLVPNSPTSEGQESNQLQQTGSVTPNRLRGLSFQSQGRSPLNLRGQFTPTKSDHSLQLSSNDQHVRPSSPLQRQLKVPLLQHPPTSELHLLDSAAAVIANAATAVSAIAPKSGVPSTLTMTPSMSPQVTGSSTTSRSQTPHLDQRNNNKLQASVQKSSSSSSMNKQFDYLYSSIDTTAITLESLIDPISIINKFQDPRIKFIINSNERSELIPLYSVVQPYSRFQQFDNDLRRRGFTTLPEIPSPDVFLKVDPFSWDSKKSIIRMYLSELCRLMRQNKQATDAWKLFTNFFSPNDPDHDMSKREAVFVQLIKTMKKSHKLVRLSFDTIENTLTIYDYTSKSSDIFPCRDCQFSANNQTLTIQKKRKKTLRSNKPLILYAESSYDAGLWEKLLNPLSLNDPHSSPSQQQMMLQPSHQQSNHQAADDQSSHFSSNSLNARSPNMEYDSAISTPSMATQSTNSNHYENSSNNSMKVHSDQLTPTTPNFDHSYSNNSSNSALASSSNNPSSNNLNINSASSVLTSNTGATITSTNNTSTIASITSKPWGLFSKRHNTNSSNNNNNSNNKNNSNADGNTSNISGTGSNYPYSPTRSVQGNNDTFVDSQNASFQTIGNASNSKSNDVLEFKSMAYSDTLPVGSNGTAQLQNHGSAVQLDQLRVQGGSNNDVNTFVRVIEPENRMFGSTLERGLELSPPFTILDKPVPSVVYRSLEYLKKQNAVYMEGIFRLNGMMAEINQIQKAFNEDHDCDYYKLDPLPDCHSVATLLKRYLRTLEIPILPDDTARNLFSLTISNDAESKKKFKSLLDSLPTLHHDVLYVLLNYMQEVLKQQKFNKMGVNALSVLFGPNLTTFEGGKEIVVDLLTNYTLYFEHE</sequence>
<dbReference type="SMART" id="SM00324">
    <property type="entry name" value="RhoGAP"/>
    <property type="match status" value="1"/>
</dbReference>
<feature type="compositionally biased region" description="Low complexity" evidence="2">
    <location>
        <begin position="501"/>
        <end position="519"/>
    </location>
</feature>
<keyword evidence="5" id="KW-1185">Reference proteome</keyword>
<dbReference type="InterPro" id="IPR050729">
    <property type="entry name" value="Rho-GAP"/>
</dbReference>
<feature type="region of interest" description="Disordered" evidence="2">
    <location>
        <begin position="213"/>
        <end position="260"/>
    </location>
</feature>
<feature type="compositionally biased region" description="Polar residues" evidence="2">
    <location>
        <begin position="529"/>
        <end position="540"/>
    </location>
</feature>
<feature type="compositionally biased region" description="Polar residues" evidence="2">
    <location>
        <begin position="577"/>
        <end position="588"/>
    </location>
</feature>
<feature type="region of interest" description="Disordered" evidence="2">
    <location>
        <begin position="79"/>
        <end position="171"/>
    </location>
</feature>
<comment type="caution">
    <text evidence="4">The sequence shown here is derived from an EMBL/GenBank/DDBJ whole genome shotgun (WGS) entry which is preliminary data.</text>
</comment>
<dbReference type="Pfam" id="PF00620">
    <property type="entry name" value="RhoGAP"/>
    <property type="match status" value="1"/>
</dbReference>
<dbReference type="Proteomes" id="UP001165120">
    <property type="component" value="Unassembled WGS sequence"/>
</dbReference>
<evidence type="ECO:0000313" key="5">
    <source>
        <dbReference type="Proteomes" id="UP001165120"/>
    </source>
</evidence>
<keyword evidence="1" id="KW-0343">GTPase activation</keyword>
<feature type="compositionally biased region" description="Low complexity" evidence="2">
    <location>
        <begin position="654"/>
        <end position="677"/>
    </location>
</feature>
<feature type="region of interest" description="Disordered" evidence="2">
    <location>
        <begin position="648"/>
        <end position="701"/>
    </location>
</feature>